<dbReference type="EMBL" id="LAJE02000118">
    <property type="protein sequence ID" value="OEO31844.1"/>
    <property type="molecule type" value="Genomic_DNA"/>
</dbReference>
<reference evidence="2 3" key="1">
    <citation type="journal article" date="2015" name="Genome Announc.">
        <title>Genome Assemblies of Three Soil-Associated Devosia species: D. insulae, D. limi, and D. soli.</title>
        <authorList>
            <person name="Hassan Y.I."/>
            <person name="Lepp D."/>
            <person name="Zhou T."/>
        </authorList>
    </citation>
    <scope>NUCLEOTIDE SEQUENCE [LARGE SCALE GENOMIC DNA]</scope>
    <source>
        <strain evidence="2 3">DS-56</strain>
    </source>
</reference>
<accession>A0A1E5XTJ4</accession>
<dbReference type="PANTHER" id="PTHR43649:SF12">
    <property type="entry name" value="DIACETYLCHITOBIOSE BINDING PROTEIN DASA"/>
    <property type="match status" value="1"/>
</dbReference>
<comment type="caution">
    <text evidence="2">The sequence shown here is derived from an EMBL/GenBank/DDBJ whole genome shotgun (WGS) entry which is preliminary data.</text>
</comment>
<name>A0A1E5XTJ4_9HYPH</name>
<gene>
    <name evidence="2" type="ORF">VW23_014300</name>
</gene>
<dbReference type="Gene3D" id="3.40.190.10">
    <property type="entry name" value="Periplasmic binding protein-like II"/>
    <property type="match status" value="1"/>
</dbReference>
<keyword evidence="3" id="KW-1185">Reference proteome</keyword>
<dbReference type="PROSITE" id="PS51318">
    <property type="entry name" value="TAT"/>
    <property type="match status" value="1"/>
</dbReference>
<evidence type="ECO:0000313" key="3">
    <source>
        <dbReference type="Proteomes" id="UP000095463"/>
    </source>
</evidence>
<evidence type="ECO:0000313" key="2">
    <source>
        <dbReference type="EMBL" id="OEO31844.1"/>
    </source>
</evidence>
<dbReference type="InterPro" id="IPR006311">
    <property type="entry name" value="TAT_signal"/>
</dbReference>
<dbReference type="OrthoDB" id="6416561at2"/>
<sequence length="441" mass="47911">MTTTNATRGFGSLNRRSFLKAGGASALAASLLPGLLTGTAKAAYSGTLDMLAWDFQPDTIKSLVGEWTAAGNPAVNVAVIPNLGYTPALQTRLRGGDKIDLYYNFAYNSQKFVNEGWAKTLNGLPGVDDMIADMFESARGRHVNAAGDIISAPYFSAVHMLHYNEKFLADAGLAVPTTLKEIYDASKSLQSTVASPYVAYWVKEFCEEYLHTYLLNEQITAFDDAGQPVFADDPKTVGVFEWWQTMYQEGLAPKSLLTDDPGKLSNEMAQGNAAFYVLHHYFLTSIRSLEGPQSANVKTAPAGPSTLQIGEVLQMGQSDSDDERLATWDLMKYYGWKDTDGKFKVFNQWAKAAGLAAPYAGFFTDPEVVASFPDYYDLALLSDTFATKSNVVPARTLPWYPDFQAKVGDIVHALLLGQATPAKTVEDLTAAAKGAQGGRTL</sequence>
<dbReference type="AlphaFoldDB" id="A0A1E5XTJ4"/>
<feature type="signal peptide" evidence="1">
    <location>
        <begin position="1"/>
        <end position="42"/>
    </location>
</feature>
<keyword evidence="1" id="KW-0732">Signal</keyword>
<dbReference type="RefSeq" id="WP_069908983.1">
    <property type="nucleotide sequence ID" value="NZ_LAJE02000118.1"/>
</dbReference>
<dbReference type="PANTHER" id="PTHR43649">
    <property type="entry name" value="ARABINOSE-BINDING PROTEIN-RELATED"/>
    <property type="match status" value="1"/>
</dbReference>
<proteinExistence type="predicted"/>
<dbReference type="InterPro" id="IPR050490">
    <property type="entry name" value="Bact_solute-bd_prot1"/>
</dbReference>
<evidence type="ECO:0000256" key="1">
    <source>
        <dbReference type="SAM" id="SignalP"/>
    </source>
</evidence>
<dbReference type="Proteomes" id="UP000095463">
    <property type="component" value="Unassembled WGS sequence"/>
</dbReference>
<feature type="chain" id="PRO_5009190608" evidence="1">
    <location>
        <begin position="43"/>
        <end position="441"/>
    </location>
</feature>
<protein>
    <submittedName>
        <fullName evidence="2">ABC transporter substrate-binding protein</fullName>
    </submittedName>
</protein>
<organism evidence="2 3">
    <name type="scientific">Devosia insulae DS-56</name>
    <dbReference type="NCBI Taxonomy" id="1116389"/>
    <lineage>
        <taxon>Bacteria</taxon>
        <taxon>Pseudomonadati</taxon>
        <taxon>Pseudomonadota</taxon>
        <taxon>Alphaproteobacteria</taxon>
        <taxon>Hyphomicrobiales</taxon>
        <taxon>Devosiaceae</taxon>
        <taxon>Devosia</taxon>
    </lineage>
</organism>
<dbReference type="SUPFAM" id="SSF53850">
    <property type="entry name" value="Periplasmic binding protein-like II"/>
    <property type="match status" value="1"/>
</dbReference>